<dbReference type="Gene3D" id="3.40.50.720">
    <property type="entry name" value="NAD(P)-binding Rossmann-like Domain"/>
    <property type="match status" value="1"/>
</dbReference>
<dbReference type="EMBL" id="JAAFOW010004144">
    <property type="protein sequence ID" value="KAF5239094.1"/>
    <property type="molecule type" value="Genomic_DNA"/>
</dbReference>
<proteinExistence type="predicted"/>
<gene>
    <name evidence="2" type="ORF">FOXYS1_15503</name>
</gene>
<dbReference type="Pfam" id="PF00106">
    <property type="entry name" value="adh_short"/>
    <property type="match status" value="1"/>
</dbReference>
<dbReference type="Proteomes" id="UP000558688">
    <property type="component" value="Unassembled WGS sequence"/>
</dbReference>
<dbReference type="PRINTS" id="PR00081">
    <property type="entry name" value="GDHRDH"/>
</dbReference>
<accession>A0A8H4Z3A1</accession>
<evidence type="ECO:0000256" key="1">
    <source>
        <dbReference type="ARBA" id="ARBA00023002"/>
    </source>
</evidence>
<dbReference type="InterPro" id="IPR002347">
    <property type="entry name" value="SDR_fam"/>
</dbReference>
<dbReference type="InterPro" id="IPR036291">
    <property type="entry name" value="NAD(P)-bd_dom_sf"/>
</dbReference>
<dbReference type="PANTHER" id="PTHR43157">
    <property type="entry name" value="PHOSPHATIDYLINOSITOL-GLYCAN BIOSYNTHESIS CLASS F PROTEIN-RELATED"/>
    <property type="match status" value="1"/>
</dbReference>
<organism evidence="2 3">
    <name type="scientific">Fusarium oxysporum</name>
    <name type="common">Fusarium vascular wilt</name>
    <dbReference type="NCBI Taxonomy" id="5507"/>
    <lineage>
        <taxon>Eukaryota</taxon>
        <taxon>Fungi</taxon>
        <taxon>Dikarya</taxon>
        <taxon>Ascomycota</taxon>
        <taxon>Pezizomycotina</taxon>
        <taxon>Sordariomycetes</taxon>
        <taxon>Hypocreomycetidae</taxon>
        <taxon>Hypocreales</taxon>
        <taxon>Nectriaceae</taxon>
        <taxon>Fusarium</taxon>
        <taxon>Fusarium oxysporum species complex</taxon>
    </lineage>
</organism>
<dbReference type="SUPFAM" id="SSF51735">
    <property type="entry name" value="NAD(P)-binding Rossmann-fold domains"/>
    <property type="match status" value="1"/>
</dbReference>
<keyword evidence="1" id="KW-0560">Oxidoreductase</keyword>
<sequence>MSQPQDLLDSVSGQLRNLPLLATPETCSGRSYIVTGANSGLGFEAAKHLVSLGAAKVILAVRNISAGEKAKADIEASTGRTSSSEVWHLDLSSYESVNDFAKRATLKLDRIDALIENAGVAIDMSNQAEGHPATFTVNVFSTFLLAMLLLPKMKADAQRLKIAPHITIVSSSVAFFTQPFWDLGKDDANPMNKIVQVGQLDMTSGYTVSKLLEVLAVRHIASLIPVSSTGVVLNLVCPGLCKTDIGRNATDDVKAVAGTMMDQIGRTSEDGSRTLLFAAIAGKDSHGRFTADCEIKDDSSVIPDWIKGGEAEEGRKRLWNVIANEIELAAPGSIAKVFS</sequence>
<name>A0A8H4Z3A1_FUSOX</name>
<evidence type="ECO:0000313" key="3">
    <source>
        <dbReference type="Proteomes" id="UP000558688"/>
    </source>
</evidence>
<comment type="caution">
    <text evidence="2">The sequence shown here is derived from an EMBL/GenBank/DDBJ whole genome shotgun (WGS) entry which is preliminary data.</text>
</comment>
<evidence type="ECO:0000313" key="2">
    <source>
        <dbReference type="EMBL" id="KAF5239094.1"/>
    </source>
</evidence>
<protein>
    <submittedName>
        <fullName evidence="2">Uncharacterized protein</fullName>
    </submittedName>
</protein>
<dbReference type="PANTHER" id="PTHR43157:SF61">
    <property type="entry name" value="DEHYDROGENASE_REDUCTASE FAMILY PROTEIN, PUTATIVE (AFU_ORTHOLOGUE AFUA_3G01250)-RELATED"/>
    <property type="match status" value="1"/>
</dbReference>
<dbReference type="AlphaFoldDB" id="A0A8H4Z3A1"/>
<dbReference type="GO" id="GO:0016491">
    <property type="term" value="F:oxidoreductase activity"/>
    <property type="evidence" value="ECO:0007669"/>
    <property type="project" value="UniProtKB-KW"/>
</dbReference>
<reference evidence="2" key="1">
    <citation type="submission" date="2020-02" db="EMBL/GenBank/DDBJ databases">
        <title>Identification and distribution of gene clusters putatively required for synthesis of sphingolipid metabolism inhibitors in phylogenetically diverse species of the filamentous fungus Fusarium.</title>
        <authorList>
            <person name="Kim H.-S."/>
            <person name="Busman M."/>
            <person name="Brown D.W."/>
            <person name="Divon H."/>
            <person name="Uhlig S."/>
            <person name="Proctor R.H."/>
        </authorList>
    </citation>
    <scope>NUCLEOTIDE SEQUENCE [LARGE SCALE GENOMIC DNA]</scope>
    <source>
        <strain evidence="2">NRRL 39464</strain>
    </source>
</reference>